<evidence type="ECO:0000313" key="2">
    <source>
        <dbReference type="Proteomes" id="UP000184334"/>
    </source>
</evidence>
<accession>A0A1M4TTE0</accession>
<keyword evidence="2" id="KW-1185">Reference proteome</keyword>
<sequence>MKKYSFFNSRHLKQIYVEDLKDGIGLLTVLNSKNPILTDENNNLIQLSNIHDVIIHVEFKADTKILKEGKKKPAVI</sequence>
<comment type="caution">
    <text evidence="1">The sequence shown here is derived from an EMBL/GenBank/DDBJ whole genome shotgun (WGS) entry which is preliminary data.</text>
</comment>
<evidence type="ECO:0000313" key="1">
    <source>
        <dbReference type="EMBL" id="SHE47664.1"/>
    </source>
</evidence>
<dbReference type="STRING" id="1122195.SAMN02745164_00501"/>
<dbReference type="OrthoDB" id="47423at2"/>
<dbReference type="EMBL" id="FQUI01000005">
    <property type="protein sequence ID" value="SHE47664.1"/>
    <property type="molecule type" value="Genomic_DNA"/>
</dbReference>
<proteinExistence type="predicted"/>
<dbReference type="RefSeq" id="WP_072863118.1">
    <property type="nucleotide sequence ID" value="NZ_FQUI01000005.1"/>
</dbReference>
<reference evidence="1" key="1">
    <citation type="submission" date="2016-11" db="EMBL/GenBank/DDBJ databases">
        <authorList>
            <person name="Varghese N."/>
            <person name="Submissions S."/>
        </authorList>
    </citation>
    <scope>NUCLEOTIDE SEQUENCE [LARGE SCALE GENOMIC DNA]</scope>
    <source>
        <strain evidence="1">DSM 16785</strain>
    </source>
</reference>
<dbReference type="AlphaFoldDB" id="A0A1M4TTE0"/>
<gene>
    <name evidence="1" type="ORF">SAMN02745164_00501</name>
</gene>
<protein>
    <submittedName>
        <fullName evidence="1">Uncharacterized protein</fullName>
    </submittedName>
</protein>
<name>A0A1M4TTE0_MARH1</name>
<dbReference type="Proteomes" id="UP000184334">
    <property type="component" value="Unassembled WGS sequence"/>
</dbReference>
<organism evidence="1 2">
    <name type="scientific">Marinitoga hydrogenitolerans (strain DSM 16785 / JCM 12826 / AT1271)</name>
    <dbReference type="NCBI Taxonomy" id="1122195"/>
    <lineage>
        <taxon>Bacteria</taxon>
        <taxon>Thermotogati</taxon>
        <taxon>Thermotogota</taxon>
        <taxon>Thermotogae</taxon>
        <taxon>Petrotogales</taxon>
        <taxon>Petrotogaceae</taxon>
        <taxon>Marinitoga</taxon>
    </lineage>
</organism>